<dbReference type="Gene3D" id="3.10.180.10">
    <property type="entry name" value="2,3-Dihydroxybiphenyl 1,2-Dioxygenase, domain 1"/>
    <property type="match status" value="1"/>
</dbReference>
<sequence length="196" mass="22830">MAERGGPRHSHHASAWWRGVSHVEFAVLDYDTSIAFYDALFGWLGYSSFSSLNMEYQSTYYMTRYVNPHSYIGIQPARTGGRLTHSDQAVGINHIALWARNRKEVDRFHREFLIGRDVPVTDEPKEYPQYWPGYYAVFFDDPINGIHWELAWIPKVPSPRQVWSFYRTIRGFAQARPDLANTVLGVTFQARRRLPS</sequence>
<proteinExistence type="predicted"/>
<dbReference type="Proteomes" id="UP000192441">
    <property type="component" value="Unassembled WGS sequence"/>
</dbReference>
<dbReference type="InterPro" id="IPR037523">
    <property type="entry name" value="VOC_core"/>
</dbReference>
<organism evidence="2 3">
    <name type="scientific">Mycobacterium branderi</name>
    <dbReference type="NCBI Taxonomy" id="43348"/>
    <lineage>
        <taxon>Bacteria</taxon>
        <taxon>Bacillati</taxon>
        <taxon>Actinomycetota</taxon>
        <taxon>Actinomycetes</taxon>
        <taxon>Mycobacteriales</taxon>
        <taxon>Mycobacteriaceae</taxon>
        <taxon>Mycobacterium</taxon>
    </lineage>
</organism>
<evidence type="ECO:0000313" key="2">
    <source>
        <dbReference type="EMBL" id="ORA34828.1"/>
    </source>
</evidence>
<feature type="domain" description="VOC" evidence="1">
    <location>
        <begin position="19"/>
        <end position="153"/>
    </location>
</feature>
<dbReference type="AlphaFoldDB" id="A0AA91LV05"/>
<dbReference type="PROSITE" id="PS51819">
    <property type="entry name" value="VOC"/>
    <property type="match status" value="1"/>
</dbReference>
<protein>
    <recommendedName>
        <fullName evidence="1">VOC domain-containing protein</fullName>
    </recommendedName>
</protein>
<reference evidence="2 3" key="1">
    <citation type="submission" date="2016-12" db="EMBL/GenBank/DDBJ databases">
        <title>The new phylogeny of genus Mycobacterium.</title>
        <authorList>
            <person name="Tortoli E."/>
            <person name="Trovato A."/>
            <person name="Cirillo D.M."/>
        </authorList>
    </citation>
    <scope>NUCLEOTIDE SEQUENCE [LARGE SCALE GENOMIC DNA]</scope>
    <source>
        <strain evidence="2 3">DSM 44624</strain>
    </source>
</reference>
<comment type="caution">
    <text evidence="2">The sequence shown here is derived from an EMBL/GenBank/DDBJ whole genome shotgun (WGS) entry which is preliminary data.</text>
</comment>
<accession>A0AA91LV05</accession>
<gene>
    <name evidence="2" type="ORF">BST20_19440</name>
</gene>
<dbReference type="SUPFAM" id="SSF54593">
    <property type="entry name" value="Glyoxalase/Bleomycin resistance protein/Dihydroxybiphenyl dioxygenase"/>
    <property type="match status" value="1"/>
</dbReference>
<evidence type="ECO:0000259" key="1">
    <source>
        <dbReference type="PROSITE" id="PS51819"/>
    </source>
</evidence>
<evidence type="ECO:0000313" key="3">
    <source>
        <dbReference type="Proteomes" id="UP000192441"/>
    </source>
</evidence>
<name>A0AA91LV05_9MYCO</name>
<dbReference type="EMBL" id="MVHM01000014">
    <property type="protein sequence ID" value="ORA34828.1"/>
    <property type="molecule type" value="Genomic_DNA"/>
</dbReference>
<dbReference type="InterPro" id="IPR029068">
    <property type="entry name" value="Glyas_Bleomycin-R_OHBP_Dase"/>
</dbReference>